<dbReference type="InterPro" id="IPR056470">
    <property type="entry name" value="BesD/HalB-like"/>
</dbReference>
<dbReference type="InterPro" id="IPR005123">
    <property type="entry name" value="Oxoglu/Fe-dep_dioxygenase_dom"/>
</dbReference>
<organism evidence="3 4">
    <name type="scientific">Grimontia celer</name>
    <dbReference type="NCBI Taxonomy" id="1796497"/>
    <lineage>
        <taxon>Bacteria</taxon>
        <taxon>Pseudomonadati</taxon>
        <taxon>Pseudomonadota</taxon>
        <taxon>Gammaproteobacteria</taxon>
        <taxon>Vibrionales</taxon>
        <taxon>Vibrionaceae</taxon>
        <taxon>Grimontia</taxon>
    </lineage>
</organism>
<evidence type="ECO:0000256" key="1">
    <source>
        <dbReference type="RuleBase" id="RU003682"/>
    </source>
</evidence>
<dbReference type="Proteomes" id="UP000071641">
    <property type="component" value="Unassembled WGS sequence"/>
</dbReference>
<dbReference type="SUPFAM" id="SSF51197">
    <property type="entry name" value="Clavaminate synthase-like"/>
    <property type="match status" value="1"/>
</dbReference>
<dbReference type="GO" id="GO:0016491">
    <property type="term" value="F:oxidoreductase activity"/>
    <property type="evidence" value="ECO:0007669"/>
    <property type="project" value="UniProtKB-KW"/>
</dbReference>
<proteinExistence type="inferred from homology"/>
<evidence type="ECO:0000313" key="3">
    <source>
        <dbReference type="EMBL" id="CZF82953.1"/>
    </source>
</evidence>
<dbReference type="Pfam" id="PF23169">
    <property type="entry name" value="HalD"/>
    <property type="match status" value="1"/>
</dbReference>
<name>A0A128F815_9GAMM</name>
<evidence type="ECO:0000259" key="2">
    <source>
        <dbReference type="PROSITE" id="PS51471"/>
    </source>
</evidence>
<dbReference type="AlphaFoldDB" id="A0A128F815"/>
<gene>
    <name evidence="3" type="ORF">GCE9029_03543</name>
</gene>
<evidence type="ECO:0000313" key="4">
    <source>
        <dbReference type="Proteomes" id="UP000071641"/>
    </source>
</evidence>
<dbReference type="STRING" id="1796497.GCE9029_03543"/>
<dbReference type="RefSeq" id="WP_197475379.1">
    <property type="nucleotide sequence ID" value="NZ_FIZX01000002.1"/>
</dbReference>
<keyword evidence="4" id="KW-1185">Reference proteome</keyword>
<keyword evidence="1" id="KW-0560">Oxidoreductase</keyword>
<sequence length="299" mass="34097">MMLQGLHAPMPSAFSAAEIALEAIVDLDTFPIHDLQHPKRKSLVADCYESLQETGCAHIPRFMRQDAIEAMREEVSRLRKDIRRSEDTVNAYFTNDDDSLPLEHPKRHFMSRRSAFINSDKLEFQSILRQFYDSDVIVHFLSDCLGVAPIYRWADPLARNPYSVMQEGDHFPWHFDGNDFTVSILVQQSEGGGDFEYCPNLRNPYDENFDGVSAVLGGDRNPVHVLTLQPGDLQLFKGRYSLHSVTPIVGKTERIIALPTYVTDPYAVNRPHHAKTVYGEALPIHFERERAVRADNLID</sequence>
<dbReference type="GO" id="GO:0046872">
    <property type="term" value="F:metal ion binding"/>
    <property type="evidence" value="ECO:0007669"/>
    <property type="project" value="UniProtKB-KW"/>
</dbReference>
<dbReference type="PROSITE" id="PS51471">
    <property type="entry name" value="FE2OG_OXY"/>
    <property type="match status" value="1"/>
</dbReference>
<feature type="domain" description="Fe2OG dioxygenase" evidence="2">
    <location>
        <begin position="152"/>
        <end position="265"/>
    </location>
</feature>
<protein>
    <recommendedName>
        <fullName evidence="2">Fe2OG dioxygenase domain-containing protein</fullName>
    </recommendedName>
</protein>
<reference evidence="4" key="1">
    <citation type="submission" date="2016-02" db="EMBL/GenBank/DDBJ databases">
        <authorList>
            <person name="Rodrigo-Torres Lidia"/>
            <person name="Arahal R.David."/>
        </authorList>
    </citation>
    <scope>NUCLEOTIDE SEQUENCE [LARGE SCALE GENOMIC DNA]</scope>
    <source>
        <strain evidence="4">CECT 9029</strain>
    </source>
</reference>
<dbReference type="Gene3D" id="2.60.120.620">
    <property type="entry name" value="q2cbj1_9rhob like domain"/>
    <property type="match status" value="1"/>
</dbReference>
<keyword evidence="1" id="KW-0408">Iron</keyword>
<comment type="similarity">
    <text evidence="1">Belongs to the iron/ascorbate-dependent oxidoreductase family.</text>
</comment>
<dbReference type="EMBL" id="FIZX01000002">
    <property type="protein sequence ID" value="CZF82953.1"/>
    <property type="molecule type" value="Genomic_DNA"/>
</dbReference>
<accession>A0A128F815</accession>
<keyword evidence="1" id="KW-0479">Metal-binding</keyword>